<evidence type="ECO:0000259" key="2">
    <source>
        <dbReference type="PROSITE" id="PS50110"/>
    </source>
</evidence>
<evidence type="ECO:0000256" key="1">
    <source>
        <dbReference type="PROSITE-ProRule" id="PRU00169"/>
    </source>
</evidence>
<comment type="caution">
    <text evidence="3">The sequence shown here is derived from an EMBL/GenBank/DDBJ whole genome shotgun (WGS) entry which is preliminary data.</text>
</comment>
<dbReference type="PROSITE" id="PS50110">
    <property type="entry name" value="RESPONSE_REGULATORY"/>
    <property type="match status" value="1"/>
</dbReference>
<keyword evidence="1" id="KW-0597">Phosphoprotein</keyword>
<dbReference type="SUPFAM" id="SSF52172">
    <property type="entry name" value="CheY-like"/>
    <property type="match status" value="1"/>
</dbReference>
<sequence>MIKKLNKVLLIDDDEVTTFLNSRLISKMGIAEEILTARDGKEASQMLLDTCCAKEVGSCILDLVVVDINMPVMDGFEFLEAYASMHLGCSPKVVLLSSSSDPRDIEKAKEFNLLGIIPKPLMEEALNSLLAEFCQN</sequence>
<dbReference type="PANTHER" id="PTHR44520">
    <property type="entry name" value="RESPONSE REGULATOR RCP1-RELATED"/>
    <property type="match status" value="1"/>
</dbReference>
<keyword evidence="4" id="KW-1185">Reference proteome</keyword>
<proteinExistence type="predicted"/>
<dbReference type="Pfam" id="PF00072">
    <property type="entry name" value="Response_reg"/>
    <property type="match status" value="1"/>
</dbReference>
<dbReference type="SMART" id="SM00448">
    <property type="entry name" value="REC"/>
    <property type="match status" value="1"/>
</dbReference>
<dbReference type="InterPro" id="IPR011006">
    <property type="entry name" value="CheY-like_superfamily"/>
</dbReference>
<dbReference type="RefSeq" id="WP_123126138.1">
    <property type="nucleotide sequence ID" value="NZ_RJJD01000003.1"/>
</dbReference>
<name>A0A3M9MU97_9BACT</name>
<evidence type="ECO:0000313" key="4">
    <source>
        <dbReference type="Proteomes" id="UP000272117"/>
    </source>
</evidence>
<dbReference type="PANTHER" id="PTHR44520:SF2">
    <property type="entry name" value="RESPONSE REGULATOR RCP1"/>
    <property type="match status" value="1"/>
</dbReference>
<organism evidence="3 4">
    <name type="scientific">Rufibacter latericius</name>
    <dbReference type="NCBI Taxonomy" id="2487040"/>
    <lineage>
        <taxon>Bacteria</taxon>
        <taxon>Pseudomonadati</taxon>
        <taxon>Bacteroidota</taxon>
        <taxon>Cytophagia</taxon>
        <taxon>Cytophagales</taxon>
        <taxon>Hymenobacteraceae</taxon>
        <taxon>Rufibacter</taxon>
    </lineage>
</organism>
<dbReference type="InterPro" id="IPR052893">
    <property type="entry name" value="TCS_response_regulator"/>
</dbReference>
<dbReference type="AlphaFoldDB" id="A0A3M9MU97"/>
<dbReference type="InterPro" id="IPR001789">
    <property type="entry name" value="Sig_transdc_resp-reg_receiver"/>
</dbReference>
<feature type="modified residue" description="4-aspartylphosphate" evidence="1">
    <location>
        <position position="67"/>
    </location>
</feature>
<protein>
    <submittedName>
        <fullName evidence="3">Response regulator</fullName>
    </submittedName>
</protein>
<feature type="domain" description="Response regulatory" evidence="2">
    <location>
        <begin position="7"/>
        <end position="134"/>
    </location>
</feature>
<dbReference type="EMBL" id="RJJD01000003">
    <property type="protein sequence ID" value="RNI29079.1"/>
    <property type="molecule type" value="Genomic_DNA"/>
</dbReference>
<dbReference type="GO" id="GO:0000160">
    <property type="term" value="P:phosphorelay signal transduction system"/>
    <property type="evidence" value="ECO:0007669"/>
    <property type="project" value="InterPro"/>
</dbReference>
<accession>A0A3M9MU97</accession>
<gene>
    <name evidence="3" type="ORF">EFB08_06515</name>
</gene>
<evidence type="ECO:0000313" key="3">
    <source>
        <dbReference type="EMBL" id="RNI29079.1"/>
    </source>
</evidence>
<dbReference type="Proteomes" id="UP000272117">
    <property type="component" value="Unassembled WGS sequence"/>
</dbReference>
<dbReference type="Gene3D" id="3.40.50.2300">
    <property type="match status" value="1"/>
</dbReference>
<reference evidence="3 4" key="1">
    <citation type="submission" date="2018-11" db="EMBL/GenBank/DDBJ databases">
        <title>Rufibacter latericius sp. nov., isolated from water in Baiyang Lake.</title>
        <authorList>
            <person name="Yang Y."/>
        </authorList>
    </citation>
    <scope>NUCLEOTIDE SEQUENCE [LARGE SCALE GENOMIC DNA]</scope>
    <source>
        <strain evidence="3 4">R-22-1c-1</strain>
    </source>
</reference>
<dbReference type="OrthoDB" id="1524091at2"/>